<proteinExistence type="predicted"/>
<dbReference type="EMBL" id="CP003362">
    <property type="protein sequence ID" value="AGB48651.1"/>
    <property type="molecule type" value="Genomic_DNA"/>
</dbReference>
<protein>
    <submittedName>
        <fullName evidence="5">ABC-type antimicrobial peptide transport system, ATPase component</fullName>
    </submittedName>
</protein>
<sequence>MNSAISQNGNPIIELRDLCKSYWAGNMEIPILKSINMKVFPGEFLAIMGPSGSGKSTLMNMIGCLDRPTCGQVVLMGQDINTISDTELAQLRGLEIGFVFQNFNLVPRLSAAQNILLPTYANTKNGTEPAKRANELIKLVGLEDRRNNRPSELSGGQQQRVAIARALINDPSIILADEPTGNLDSKTGLEVMEMFKDLNAKGRTIIMITHDDNIASYADRVVYLKDGVLNN</sequence>
<keyword evidence="6" id="KW-1185">Reference proteome</keyword>
<reference evidence="6" key="1">
    <citation type="submission" date="2012-02" db="EMBL/GenBank/DDBJ databases">
        <title>Complete sequence of chromosome of Methanomethylovorans hollandica DSM 15978.</title>
        <authorList>
            <person name="Lucas S."/>
            <person name="Copeland A."/>
            <person name="Lapidus A."/>
            <person name="Glavina del Rio T."/>
            <person name="Dalin E."/>
            <person name="Tice H."/>
            <person name="Bruce D."/>
            <person name="Goodwin L."/>
            <person name="Pitluck S."/>
            <person name="Peters L."/>
            <person name="Mikhailova N."/>
            <person name="Held B."/>
            <person name="Kyrpides N."/>
            <person name="Mavromatis K."/>
            <person name="Ivanova N."/>
            <person name="Brettin T."/>
            <person name="Detter J.C."/>
            <person name="Han C."/>
            <person name="Larimer F."/>
            <person name="Land M."/>
            <person name="Hauser L."/>
            <person name="Markowitz V."/>
            <person name="Cheng J.-F."/>
            <person name="Hugenholtz P."/>
            <person name="Woyke T."/>
            <person name="Wu D."/>
            <person name="Spring S."/>
            <person name="Schroeder M."/>
            <person name="Brambilla E."/>
            <person name="Klenk H.-P."/>
            <person name="Eisen J.A."/>
        </authorList>
    </citation>
    <scope>NUCLEOTIDE SEQUENCE [LARGE SCALE GENOMIC DNA]</scope>
    <source>
        <strain evidence="6">DSM 15978 / NBRC 107637 / DMS1</strain>
    </source>
</reference>
<feature type="domain" description="ABC transporter" evidence="4">
    <location>
        <begin position="13"/>
        <end position="231"/>
    </location>
</feature>
<dbReference type="FunFam" id="3.40.50.300:FF:000032">
    <property type="entry name" value="Export ABC transporter ATP-binding protein"/>
    <property type="match status" value="1"/>
</dbReference>
<dbReference type="Gene3D" id="3.40.50.300">
    <property type="entry name" value="P-loop containing nucleotide triphosphate hydrolases"/>
    <property type="match status" value="1"/>
</dbReference>
<dbReference type="GO" id="GO:0098796">
    <property type="term" value="C:membrane protein complex"/>
    <property type="evidence" value="ECO:0007669"/>
    <property type="project" value="UniProtKB-ARBA"/>
</dbReference>
<dbReference type="AlphaFoldDB" id="L0KU55"/>
<dbReference type="RefSeq" id="WP_015323820.1">
    <property type="nucleotide sequence ID" value="NC_019977.1"/>
</dbReference>
<dbReference type="Pfam" id="PF00005">
    <property type="entry name" value="ABC_tran"/>
    <property type="match status" value="1"/>
</dbReference>
<dbReference type="GeneID" id="14407485"/>
<dbReference type="InterPro" id="IPR027417">
    <property type="entry name" value="P-loop_NTPase"/>
</dbReference>
<gene>
    <name evidence="5" type="ordered locus">Metho_0379</name>
</gene>
<dbReference type="PROSITE" id="PS00211">
    <property type="entry name" value="ABC_TRANSPORTER_1"/>
    <property type="match status" value="1"/>
</dbReference>
<dbReference type="CDD" id="cd03255">
    <property type="entry name" value="ABC_MJ0796_LolCDE_FtsE"/>
    <property type="match status" value="1"/>
</dbReference>
<dbReference type="PANTHER" id="PTHR24220:SF86">
    <property type="entry name" value="ABC TRANSPORTER ABCH.1"/>
    <property type="match status" value="1"/>
</dbReference>
<dbReference type="SUPFAM" id="SSF52540">
    <property type="entry name" value="P-loop containing nucleoside triphosphate hydrolases"/>
    <property type="match status" value="1"/>
</dbReference>
<keyword evidence="1" id="KW-0813">Transport</keyword>
<dbReference type="HOGENOM" id="CLU_000604_1_22_2"/>
<evidence type="ECO:0000256" key="2">
    <source>
        <dbReference type="ARBA" id="ARBA00022741"/>
    </source>
</evidence>
<dbReference type="Proteomes" id="UP000010866">
    <property type="component" value="Chromosome"/>
</dbReference>
<dbReference type="InterPro" id="IPR015854">
    <property type="entry name" value="ABC_transpr_LolD-like"/>
</dbReference>
<evidence type="ECO:0000313" key="5">
    <source>
        <dbReference type="EMBL" id="AGB48651.1"/>
    </source>
</evidence>
<evidence type="ECO:0000256" key="3">
    <source>
        <dbReference type="ARBA" id="ARBA00022840"/>
    </source>
</evidence>
<name>L0KU55_METHD</name>
<evidence type="ECO:0000259" key="4">
    <source>
        <dbReference type="PROSITE" id="PS50893"/>
    </source>
</evidence>
<dbReference type="KEGG" id="mhz:Metho_0379"/>
<dbReference type="GO" id="GO:0022857">
    <property type="term" value="F:transmembrane transporter activity"/>
    <property type="evidence" value="ECO:0007669"/>
    <property type="project" value="TreeGrafter"/>
</dbReference>
<keyword evidence="2" id="KW-0547">Nucleotide-binding</keyword>
<dbReference type="InterPro" id="IPR003593">
    <property type="entry name" value="AAA+_ATPase"/>
</dbReference>
<evidence type="ECO:0000313" key="6">
    <source>
        <dbReference type="Proteomes" id="UP000010866"/>
    </source>
</evidence>
<dbReference type="PANTHER" id="PTHR24220">
    <property type="entry name" value="IMPORT ATP-BINDING PROTEIN"/>
    <property type="match status" value="1"/>
</dbReference>
<dbReference type="GO" id="GO:0005524">
    <property type="term" value="F:ATP binding"/>
    <property type="evidence" value="ECO:0007669"/>
    <property type="project" value="UniProtKB-KW"/>
</dbReference>
<evidence type="ECO:0000256" key="1">
    <source>
        <dbReference type="ARBA" id="ARBA00022448"/>
    </source>
</evidence>
<dbReference type="InterPro" id="IPR003439">
    <property type="entry name" value="ABC_transporter-like_ATP-bd"/>
</dbReference>
<dbReference type="InterPro" id="IPR017911">
    <property type="entry name" value="MacB-like_ATP-bd"/>
</dbReference>
<dbReference type="PROSITE" id="PS50893">
    <property type="entry name" value="ABC_TRANSPORTER_2"/>
    <property type="match status" value="1"/>
</dbReference>
<organism evidence="5 6">
    <name type="scientific">Methanomethylovorans hollandica (strain DSM 15978 / NBRC 107637 / DMS1)</name>
    <dbReference type="NCBI Taxonomy" id="867904"/>
    <lineage>
        <taxon>Archaea</taxon>
        <taxon>Methanobacteriati</taxon>
        <taxon>Methanobacteriota</taxon>
        <taxon>Stenosarchaea group</taxon>
        <taxon>Methanomicrobia</taxon>
        <taxon>Methanosarcinales</taxon>
        <taxon>Methanosarcinaceae</taxon>
        <taxon>Methanomethylovorans</taxon>
    </lineage>
</organism>
<dbReference type="SMART" id="SM00382">
    <property type="entry name" value="AAA"/>
    <property type="match status" value="1"/>
</dbReference>
<dbReference type="STRING" id="867904.Metho_0379"/>
<dbReference type="GO" id="GO:0005886">
    <property type="term" value="C:plasma membrane"/>
    <property type="evidence" value="ECO:0007669"/>
    <property type="project" value="TreeGrafter"/>
</dbReference>
<accession>L0KU55</accession>
<keyword evidence="3" id="KW-0067">ATP-binding</keyword>
<dbReference type="InterPro" id="IPR017871">
    <property type="entry name" value="ABC_transporter-like_CS"/>
</dbReference>
<dbReference type="GO" id="GO:0016887">
    <property type="term" value="F:ATP hydrolysis activity"/>
    <property type="evidence" value="ECO:0007669"/>
    <property type="project" value="InterPro"/>
</dbReference>